<reference evidence="2" key="1">
    <citation type="submission" date="2019-03" db="EMBL/GenBank/DDBJ databases">
        <authorList>
            <person name="Mank J."/>
            <person name="Almeida P."/>
        </authorList>
    </citation>
    <scope>NUCLEOTIDE SEQUENCE</scope>
    <source>
        <strain evidence="2">78183</strain>
    </source>
</reference>
<dbReference type="Pfam" id="PF23568">
    <property type="entry name" value="ARM_LIN"/>
    <property type="match status" value="1"/>
</dbReference>
<dbReference type="PANTHER" id="PTHR47446:SF2">
    <property type="entry name" value="RING-TYPE E3 UBIQUITIN TRANSFERASE"/>
    <property type="match status" value="1"/>
</dbReference>
<dbReference type="InterPro" id="IPR052858">
    <property type="entry name" value="E3_ubiquitin-ligase_LIN"/>
</dbReference>
<sequence length="268" mass="30048">MEETSIDKWNTKKIATKTVSHPNPPPVLHCLPLRNPLPTQDHRHHLFSTLCRKAPPSNKTTTIKPLNLVVENLEIAISATNPSIQSSSLRLAEKVLLSYPDSLLSSLLLSLIYILSNRPTNASISLLNIFHLDPSLARSEIAPVLFEELFLVHLLPVLRWFNEQRSRILSSLTLDKGYDNDENSIGNMSGDQALELKGLESIHEEDLDENCKVFAKYFKELVTNGDDNRIMTTPPSVILKELGKAEKSDASDEISRWKNSALKMDGTM</sequence>
<name>A0A6N2KMD7_SALVM</name>
<evidence type="ECO:0000259" key="1">
    <source>
        <dbReference type="Pfam" id="PF23568"/>
    </source>
</evidence>
<organism evidence="2">
    <name type="scientific">Salix viminalis</name>
    <name type="common">Common osier</name>
    <name type="synonym">Basket willow</name>
    <dbReference type="NCBI Taxonomy" id="40686"/>
    <lineage>
        <taxon>Eukaryota</taxon>
        <taxon>Viridiplantae</taxon>
        <taxon>Streptophyta</taxon>
        <taxon>Embryophyta</taxon>
        <taxon>Tracheophyta</taxon>
        <taxon>Spermatophyta</taxon>
        <taxon>Magnoliopsida</taxon>
        <taxon>eudicotyledons</taxon>
        <taxon>Gunneridae</taxon>
        <taxon>Pentapetalae</taxon>
        <taxon>rosids</taxon>
        <taxon>fabids</taxon>
        <taxon>Malpighiales</taxon>
        <taxon>Salicaceae</taxon>
        <taxon>Saliceae</taxon>
        <taxon>Salix</taxon>
    </lineage>
</organism>
<accession>A0A6N2KMD7</accession>
<dbReference type="EMBL" id="CAADRP010000513">
    <property type="protein sequence ID" value="VFU29155.1"/>
    <property type="molecule type" value="Genomic_DNA"/>
</dbReference>
<proteinExistence type="predicted"/>
<dbReference type="PANTHER" id="PTHR47446">
    <property type="entry name" value="RING-TYPE E3 UBIQUITIN TRANSFERASE"/>
    <property type="match status" value="1"/>
</dbReference>
<dbReference type="AlphaFoldDB" id="A0A6N2KMD7"/>
<protein>
    <recommendedName>
        <fullName evidence="1">Putative E3 ubiquitin-protein ligase LIN N-terminal domain-containing protein</fullName>
    </recommendedName>
</protein>
<gene>
    <name evidence="2" type="ORF">SVIM_LOCUS103639</name>
</gene>
<dbReference type="InterPro" id="IPR056512">
    <property type="entry name" value="LIN_N"/>
</dbReference>
<feature type="domain" description="Putative E3 ubiquitin-protein ligase LIN N-terminal" evidence="1">
    <location>
        <begin position="93"/>
        <end position="229"/>
    </location>
</feature>
<evidence type="ECO:0000313" key="2">
    <source>
        <dbReference type="EMBL" id="VFU29155.1"/>
    </source>
</evidence>